<dbReference type="PANTHER" id="PTHR37419">
    <property type="entry name" value="SERINE/THREONINE-PROTEIN KINASE TOXIN HIPA"/>
    <property type="match status" value="1"/>
</dbReference>
<evidence type="ECO:0000259" key="5">
    <source>
        <dbReference type="Pfam" id="PF13657"/>
    </source>
</evidence>
<comment type="similarity">
    <text evidence="1">Belongs to the HipA Ser/Thr kinase family.</text>
</comment>
<accession>A0A8J3H2G6</accession>
<dbReference type="GO" id="GO:0005829">
    <property type="term" value="C:cytosol"/>
    <property type="evidence" value="ECO:0007669"/>
    <property type="project" value="TreeGrafter"/>
</dbReference>
<organism evidence="6 7">
    <name type="scientific">Seohaeicola zhoushanensis</name>
    <dbReference type="NCBI Taxonomy" id="1569283"/>
    <lineage>
        <taxon>Bacteria</taxon>
        <taxon>Pseudomonadati</taxon>
        <taxon>Pseudomonadota</taxon>
        <taxon>Alphaproteobacteria</taxon>
        <taxon>Rhodobacterales</taxon>
        <taxon>Roseobacteraceae</taxon>
        <taxon>Seohaeicola</taxon>
    </lineage>
</organism>
<dbReference type="Proteomes" id="UP000626220">
    <property type="component" value="Unassembled WGS sequence"/>
</dbReference>
<keyword evidence="7" id="KW-1185">Reference proteome</keyword>
<feature type="domain" description="HipA N-terminal subdomain 1" evidence="5">
    <location>
        <begin position="26"/>
        <end position="125"/>
    </location>
</feature>
<dbReference type="InterPro" id="IPR052028">
    <property type="entry name" value="HipA_Ser/Thr_kinase"/>
</dbReference>
<sequence>MTSDALIRPDQVYVWIWLPGATDPVPCGALRTVSGRADFAYGRRYLERDRAISIYEDLPLRAGAQQPRVGELASSLRDALPDRWGRRVLLHELTGRTGRDLVEDGFDESALMIASGSDRIGALDFQSSPDTYVPRRGGEATLEELQQFADLVANGKPVPKALDRVILHGSSIGGARPKALLDDPAGNRKLIAKFSATGDLISMVKAEFLAMRLAQLIGLSVAPVALEKVAGRDVILIERFDRKPVPDGQTVAFARSAMVSALTVCGETELSAHHIAYTEIAERLRKSSRNVAADLHELFRRMVFNVLVGNTDDHARNHAMFWDGHFLDLTPGYDIAPQPRGGREANQALNIFPGDRRARLATCLRAAPEFLLDATAARAEIDRLIDLSATHWSEACDAADLPIAERRFFAGRQFFNAYAFEDYAATPLLEG</sequence>
<protein>
    <submittedName>
        <fullName evidence="6">Phosphatidylinositol kinase</fullName>
    </submittedName>
</protein>
<gene>
    <name evidence="6" type="ORF">GCM10017056_53040</name>
</gene>
<keyword evidence="2" id="KW-0808">Transferase</keyword>
<name>A0A8J3H2G6_9RHOB</name>
<dbReference type="AlphaFoldDB" id="A0A8J3H2G6"/>
<evidence type="ECO:0000259" key="4">
    <source>
        <dbReference type="Pfam" id="PF07804"/>
    </source>
</evidence>
<keyword evidence="3 6" id="KW-0418">Kinase</keyword>
<reference evidence="6" key="2">
    <citation type="submission" date="2020-09" db="EMBL/GenBank/DDBJ databases">
        <authorList>
            <person name="Sun Q."/>
            <person name="Kim S."/>
        </authorList>
    </citation>
    <scope>NUCLEOTIDE SEQUENCE</scope>
    <source>
        <strain evidence="6">KCTC 42650</strain>
    </source>
</reference>
<comment type="caution">
    <text evidence="6">The sequence shown here is derived from an EMBL/GenBank/DDBJ whole genome shotgun (WGS) entry which is preliminary data.</text>
</comment>
<evidence type="ECO:0000256" key="1">
    <source>
        <dbReference type="ARBA" id="ARBA00010164"/>
    </source>
</evidence>
<dbReference type="InterPro" id="IPR012893">
    <property type="entry name" value="HipA-like_C"/>
</dbReference>
<dbReference type="Pfam" id="PF07804">
    <property type="entry name" value="HipA_C"/>
    <property type="match status" value="1"/>
</dbReference>
<feature type="domain" description="HipA-like C-terminal" evidence="4">
    <location>
        <begin position="170"/>
        <end position="391"/>
    </location>
</feature>
<dbReference type="InterPro" id="IPR017508">
    <property type="entry name" value="HipA_N1"/>
</dbReference>
<dbReference type="RefSeq" id="WP_189683144.1">
    <property type="nucleotide sequence ID" value="NZ_BNCJ01000052.1"/>
</dbReference>
<evidence type="ECO:0000313" key="7">
    <source>
        <dbReference type="Proteomes" id="UP000626220"/>
    </source>
</evidence>
<dbReference type="GO" id="GO:0004674">
    <property type="term" value="F:protein serine/threonine kinase activity"/>
    <property type="evidence" value="ECO:0007669"/>
    <property type="project" value="TreeGrafter"/>
</dbReference>
<dbReference type="EMBL" id="BNCJ01000052">
    <property type="protein sequence ID" value="GHF76087.1"/>
    <property type="molecule type" value="Genomic_DNA"/>
</dbReference>
<evidence type="ECO:0000256" key="2">
    <source>
        <dbReference type="ARBA" id="ARBA00022679"/>
    </source>
</evidence>
<evidence type="ECO:0000256" key="3">
    <source>
        <dbReference type="ARBA" id="ARBA00022777"/>
    </source>
</evidence>
<evidence type="ECO:0000313" key="6">
    <source>
        <dbReference type="EMBL" id="GHF76087.1"/>
    </source>
</evidence>
<reference evidence="6" key="1">
    <citation type="journal article" date="2014" name="Int. J. Syst. Evol. Microbiol.">
        <title>Complete genome sequence of Corynebacterium casei LMG S-19264T (=DSM 44701T), isolated from a smear-ripened cheese.</title>
        <authorList>
            <consortium name="US DOE Joint Genome Institute (JGI-PGF)"/>
            <person name="Walter F."/>
            <person name="Albersmeier A."/>
            <person name="Kalinowski J."/>
            <person name="Ruckert C."/>
        </authorList>
    </citation>
    <scope>NUCLEOTIDE SEQUENCE</scope>
    <source>
        <strain evidence="6">KCTC 42650</strain>
    </source>
</reference>
<proteinExistence type="inferred from homology"/>
<dbReference type="PANTHER" id="PTHR37419:SF8">
    <property type="entry name" value="TOXIN YJJJ"/>
    <property type="match status" value="1"/>
</dbReference>
<dbReference type="Pfam" id="PF13657">
    <property type="entry name" value="Couple_hipA"/>
    <property type="match status" value="1"/>
</dbReference>